<keyword evidence="1" id="KW-0812">Transmembrane</keyword>
<keyword evidence="1" id="KW-0472">Membrane</keyword>
<accession>A0A0E9SED7</accession>
<sequence length="37" mass="4259">MISVIFYHYPTPFSIFIYLIVLFGFIGGENVICMCLP</sequence>
<reference evidence="2" key="1">
    <citation type="submission" date="2014-11" db="EMBL/GenBank/DDBJ databases">
        <authorList>
            <person name="Amaro Gonzalez C."/>
        </authorList>
    </citation>
    <scope>NUCLEOTIDE SEQUENCE</scope>
</reference>
<reference evidence="2" key="2">
    <citation type="journal article" date="2015" name="Fish Shellfish Immunol.">
        <title>Early steps in the European eel (Anguilla anguilla)-Vibrio vulnificus interaction in the gills: Role of the RtxA13 toxin.</title>
        <authorList>
            <person name="Callol A."/>
            <person name="Pajuelo D."/>
            <person name="Ebbesson L."/>
            <person name="Teles M."/>
            <person name="MacKenzie S."/>
            <person name="Amaro C."/>
        </authorList>
    </citation>
    <scope>NUCLEOTIDE SEQUENCE</scope>
</reference>
<feature type="transmembrane region" description="Helical" evidence="1">
    <location>
        <begin position="15"/>
        <end position="36"/>
    </location>
</feature>
<evidence type="ECO:0000313" key="2">
    <source>
        <dbReference type="EMBL" id="JAH38853.1"/>
    </source>
</evidence>
<evidence type="ECO:0000256" key="1">
    <source>
        <dbReference type="SAM" id="Phobius"/>
    </source>
</evidence>
<name>A0A0E9SED7_ANGAN</name>
<organism evidence="2">
    <name type="scientific">Anguilla anguilla</name>
    <name type="common">European freshwater eel</name>
    <name type="synonym">Muraena anguilla</name>
    <dbReference type="NCBI Taxonomy" id="7936"/>
    <lineage>
        <taxon>Eukaryota</taxon>
        <taxon>Metazoa</taxon>
        <taxon>Chordata</taxon>
        <taxon>Craniata</taxon>
        <taxon>Vertebrata</taxon>
        <taxon>Euteleostomi</taxon>
        <taxon>Actinopterygii</taxon>
        <taxon>Neopterygii</taxon>
        <taxon>Teleostei</taxon>
        <taxon>Anguilliformes</taxon>
        <taxon>Anguillidae</taxon>
        <taxon>Anguilla</taxon>
    </lineage>
</organism>
<dbReference type="EMBL" id="GBXM01069724">
    <property type="protein sequence ID" value="JAH38853.1"/>
    <property type="molecule type" value="Transcribed_RNA"/>
</dbReference>
<keyword evidence="1" id="KW-1133">Transmembrane helix</keyword>
<protein>
    <submittedName>
        <fullName evidence="2">Uncharacterized protein</fullName>
    </submittedName>
</protein>
<proteinExistence type="predicted"/>
<dbReference type="AlphaFoldDB" id="A0A0E9SED7"/>